<evidence type="ECO:0000259" key="1">
    <source>
        <dbReference type="Pfam" id="PF04466"/>
    </source>
</evidence>
<dbReference type="Pfam" id="PF04466">
    <property type="entry name" value="Terminase_3"/>
    <property type="match status" value="1"/>
</dbReference>
<dbReference type="NCBIfam" id="TIGR01547">
    <property type="entry name" value="phage_term_2"/>
    <property type="match status" value="1"/>
</dbReference>
<dbReference type="Gene3D" id="3.40.50.300">
    <property type="entry name" value="P-loop containing nucleotide triphosphate hydrolases"/>
    <property type="match status" value="1"/>
</dbReference>
<dbReference type="EMBL" id="LR797468">
    <property type="protein sequence ID" value="CAB4218111.1"/>
    <property type="molecule type" value="Genomic_DNA"/>
</dbReference>
<feature type="domain" description="Phage terminase large subunit C-terminal" evidence="2">
    <location>
        <begin position="231"/>
        <end position="369"/>
    </location>
</feature>
<reference evidence="3" key="1">
    <citation type="submission" date="2020-05" db="EMBL/GenBank/DDBJ databases">
        <authorList>
            <person name="Chiriac C."/>
            <person name="Salcher M."/>
            <person name="Ghai R."/>
            <person name="Kavagutti S V."/>
        </authorList>
    </citation>
    <scope>NUCLEOTIDE SEQUENCE</scope>
</reference>
<name>A0A6J5SU64_9CAUD</name>
<dbReference type="InterPro" id="IPR027417">
    <property type="entry name" value="P-loop_NTPase"/>
</dbReference>
<dbReference type="InterPro" id="IPR035412">
    <property type="entry name" value="Terminase_L_N"/>
</dbReference>
<dbReference type="InterPro" id="IPR035413">
    <property type="entry name" value="Terminase_L_C"/>
</dbReference>
<dbReference type="PANTHER" id="PTHR39184:SF1">
    <property type="entry name" value="PBSX PHAGE TERMINASE LARGE SUBUNIT"/>
    <property type="match status" value="1"/>
</dbReference>
<sequence length="390" mass="44509">MKINPNLNFLRKQVETKKIIALQGGTRSGKTYSALQFIIEVCCEYTGLTVSVVRATLPALKATAMRDFFEIIQAEGYYQESEHNKTESSYNLNGNLIEFVSLDQPQKVRGRKRHLLFCNECNEIDLESWRQLLFRTSGKVIIDYNPSEPEHWIYDEVLTREDCAMLITTYKDNPHLPKTLVEEIELYQTKDPDYWRVFGEGQRGASRQGQIFTHFQKCDSLPVGRYFYGLDFGKSNDPTALVKCFYDGKLYCDELIYQTNLTASEIAKLMKQNGVSQQDYIYADSAEPLMIRELVASGFNVVAARKGAGSISGGIDKLKSMDVLITNRSANLHRESQWYQWQIGKDGKATNEPKDLHNHLIDSLRYSIEHITSKAPRSRPIAAGARIDWG</sequence>
<dbReference type="Gene3D" id="3.30.420.280">
    <property type="match status" value="1"/>
</dbReference>
<evidence type="ECO:0000313" key="3">
    <source>
        <dbReference type="EMBL" id="CAB4218111.1"/>
    </source>
</evidence>
<dbReference type="InterPro" id="IPR052380">
    <property type="entry name" value="Viral_DNA_packaging_terminase"/>
</dbReference>
<evidence type="ECO:0000259" key="2">
    <source>
        <dbReference type="Pfam" id="PF17288"/>
    </source>
</evidence>
<organism evidence="3">
    <name type="scientific">uncultured Caudovirales phage</name>
    <dbReference type="NCBI Taxonomy" id="2100421"/>
    <lineage>
        <taxon>Viruses</taxon>
        <taxon>Duplodnaviria</taxon>
        <taxon>Heunggongvirae</taxon>
        <taxon>Uroviricota</taxon>
        <taxon>Caudoviricetes</taxon>
        <taxon>Peduoviridae</taxon>
        <taxon>Maltschvirus</taxon>
        <taxon>Maltschvirus maltsch</taxon>
    </lineage>
</organism>
<feature type="domain" description="Phage terminase large subunit N-terminal" evidence="1">
    <location>
        <begin position="18"/>
        <end position="201"/>
    </location>
</feature>
<dbReference type="Pfam" id="PF17288">
    <property type="entry name" value="Terminase_3C"/>
    <property type="match status" value="1"/>
</dbReference>
<dbReference type="InterPro" id="IPR006437">
    <property type="entry name" value="Phage_terminase_lsu"/>
</dbReference>
<proteinExistence type="predicted"/>
<accession>A0A6J5SU64</accession>
<protein>
    <submittedName>
        <fullName evidence="3">XtmB Phage terminase large subunit</fullName>
    </submittedName>
</protein>
<gene>
    <name evidence="3" type="ORF">UFOVP1605_6</name>
</gene>
<dbReference type="PANTHER" id="PTHR39184">
    <property type="match status" value="1"/>
</dbReference>